<evidence type="ECO:0000256" key="1">
    <source>
        <dbReference type="SAM" id="SignalP"/>
    </source>
</evidence>
<name>A0ABT8UD07_9FLAO</name>
<evidence type="ECO:0000313" key="2">
    <source>
        <dbReference type="EMBL" id="MDO3427359.1"/>
    </source>
</evidence>
<reference evidence="2" key="1">
    <citation type="submission" date="2023-07" db="EMBL/GenBank/DDBJ databases">
        <title>AMR profile of multidrug- resistance Chryseobacterium gambrini related strain.</title>
        <authorList>
            <person name="Kirdat K."/>
            <person name="Bhatt A."/>
            <person name="Kuyare S."/>
            <person name="Yadav A."/>
        </authorList>
    </citation>
    <scope>NUCLEOTIDE SEQUENCE</scope>
    <source>
        <strain evidence="2">APV-1</strain>
    </source>
</reference>
<dbReference type="RefSeq" id="WP_302718682.1">
    <property type="nucleotide sequence ID" value="NZ_JAULSJ010000079.1"/>
</dbReference>
<proteinExistence type="predicted"/>
<feature type="non-terminal residue" evidence="2">
    <location>
        <position position="230"/>
    </location>
</feature>
<sequence length="230" mass="27281">MHKTKFIIVTLILMSNFAFGQTERKIPIEKYFATVDSLEYSKLKKQGIITKQDSIASEYQDIETKKLNSKGFEKYAEIKAEIYMDFFKNLLLLETLNYKNDVYALYFSVAGFDDVEFQILKWKKKDWNNIETVDKRTIDNSNQNFEKVAFNYDEGPKNLDNVRIFIQNDYLIMERSGLYHSLYDLKTNELLINEESPWHSAEDNSDEGMNKWIKENLHAKIEEKIKNAYR</sequence>
<evidence type="ECO:0000313" key="3">
    <source>
        <dbReference type="Proteomes" id="UP001168128"/>
    </source>
</evidence>
<keyword evidence="3" id="KW-1185">Reference proteome</keyword>
<keyword evidence="1" id="KW-0732">Signal</keyword>
<feature type="signal peptide" evidence="1">
    <location>
        <begin position="1"/>
        <end position="20"/>
    </location>
</feature>
<comment type="caution">
    <text evidence="2">The sequence shown here is derived from an EMBL/GenBank/DDBJ whole genome shotgun (WGS) entry which is preliminary data.</text>
</comment>
<organism evidence="2 3">
    <name type="scientific">Chryseobacterium urinae</name>
    <dbReference type="NCBI Taxonomy" id="3058400"/>
    <lineage>
        <taxon>Bacteria</taxon>
        <taxon>Pseudomonadati</taxon>
        <taxon>Bacteroidota</taxon>
        <taxon>Flavobacteriia</taxon>
        <taxon>Flavobacteriales</taxon>
        <taxon>Weeksellaceae</taxon>
        <taxon>Chryseobacterium group</taxon>
        <taxon>Chryseobacterium</taxon>
    </lineage>
</organism>
<protein>
    <recommendedName>
        <fullName evidence="4">DUF4468 domain-containing protein</fullName>
    </recommendedName>
</protein>
<accession>A0ABT8UD07</accession>
<feature type="chain" id="PRO_5047021084" description="DUF4468 domain-containing protein" evidence="1">
    <location>
        <begin position="21"/>
        <end position="230"/>
    </location>
</feature>
<dbReference type="EMBL" id="JAULSJ010000079">
    <property type="protein sequence ID" value="MDO3427359.1"/>
    <property type="molecule type" value="Genomic_DNA"/>
</dbReference>
<evidence type="ECO:0008006" key="4">
    <source>
        <dbReference type="Google" id="ProtNLM"/>
    </source>
</evidence>
<gene>
    <name evidence="2" type="ORF">QWT87_21005</name>
</gene>
<dbReference type="Proteomes" id="UP001168128">
    <property type="component" value="Unassembled WGS sequence"/>
</dbReference>